<gene>
    <name evidence="2" type="ORF">PTSG_05638</name>
</gene>
<organism evidence="3">
    <name type="scientific">Salpingoeca rosetta (strain ATCC 50818 / BSB-021)</name>
    <dbReference type="NCBI Taxonomy" id="946362"/>
    <lineage>
        <taxon>Eukaryota</taxon>
        <taxon>Choanoflagellata</taxon>
        <taxon>Craspedida</taxon>
        <taxon>Salpingoecidae</taxon>
        <taxon>Salpingoeca</taxon>
    </lineage>
</organism>
<accession>F2UBS7</accession>
<dbReference type="GeneID" id="16074083"/>
<dbReference type="RefSeq" id="XP_004993506.1">
    <property type="nucleotide sequence ID" value="XM_004993449.1"/>
</dbReference>
<sequence>MARSQRDERRAQHKRWSNINNTQRTARVGTPTMARAKGSREGKQRQAISDLNRFREPTATSGGTEAWKQIASDGDDTNDSNDSNVGNEVT</sequence>
<reference evidence="2" key="1">
    <citation type="submission" date="2009-08" db="EMBL/GenBank/DDBJ databases">
        <title>Annotation of Salpingoeca rosetta.</title>
        <authorList>
            <consortium name="The Broad Institute Genome Sequencing Platform"/>
            <person name="Russ C."/>
            <person name="Cuomo C."/>
            <person name="Burger G."/>
            <person name="Gray M.W."/>
            <person name="Holland P.W.H."/>
            <person name="King N."/>
            <person name="Lang F.B.F."/>
            <person name="Roger A.J."/>
            <person name="Ruiz-Trillo I."/>
            <person name="Young S.K."/>
            <person name="Zeng Q."/>
            <person name="Gargeya S."/>
            <person name="Alvarado L."/>
            <person name="Berlin A."/>
            <person name="Chapman S.B."/>
            <person name="Chen Z."/>
            <person name="Freedman E."/>
            <person name="Gellesch M."/>
            <person name="Goldberg J."/>
            <person name="Griggs A."/>
            <person name="Gujja S."/>
            <person name="Heilman E."/>
            <person name="Heiman D."/>
            <person name="Howarth C."/>
            <person name="Mehta T."/>
            <person name="Neiman D."/>
            <person name="Pearson M."/>
            <person name="Roberts A."/>
            <person name="Saif S."/>
            <person name="Shea T."/>
            <person name="Shenoy N."/>
            <person name="Sisk P."/>
            <person name="Stolte C."/>
            <person name="Sykes S."/>
            <person name="White J."/>
            <person name="Yandava C."/>
            <person name="Haas B."/>
            <person name="Nusbaum C."/>
            <person name="Birren B."/>
        </authorList>
    </citation>
    <scope>NUCLEOTIDE SEQUENCE [LARGE SCALE GENOMIC DNA]</scope>
    <source>
        <strain evidence="2">ATCC 50818</strain>
    </source>
</reference>
<dbReference type="Proteomes" id="UP000007799">
    <property type="component" value="Unassembled WGS sequence"/>
</dbReference>
<feature type="compositionally biased region" description="Basic and acidic residues" evidence="1">
    <location>
        <begin position="1"/>
        <end position="10"/>
    </location>
</feature>
<evidence type="ECO:0000256" key="1">
    <source>
        <dbReference type="SAM" id="MobiDB-lite"/>
    </source>
</evidence>
<evidence type="ECO:0000313" key="3">
    <source>
        <dbReference type="Proteomes" id="UP000007799"/>
    </source>
</evidence>
<evidence type="ECO:0000313" key="2">
    <source>
        <dbReference type="EMBL" id="EGD73943.1"/>
    </source>
</evidence>
<protein>
    <submittedName>
        <fullName evidence="2">Uncharacterized protein</fullName>
    </submittedName>
</protein>
<dbReference type="KEGG" id="sre:PTSG_05638"/>
<keyword evidence="3" id="KW-1185">Reference proteome</keyword>
<feature type="region of interest" description="Disordered" evidence="1">
    <location>
        <begin position="1"/>
        <end position="90"/>
    </location>
</feature>
<dbReference type="AlphaFoldDB" id="F2UBS7"/>
<dbReference type="EMBL" id="GL832967">
    <property type="protein sequence ID" value="EGD73943.1"/>
    <property type="molecule type" value="Genomic_DNA"/>
</dbReference>
<proteinExistence type="predicted"/>
<dbReference type="InParanoid" id="F2UBS7"/>
<name>F2UBS7_SALR5</name>